<dbReference type="OrthoDB" id="9150437at2"/>
<protein>
    <submittedName>
        <fullName evidence="3">DMT family transporter</fullName>
    </submittedName>
</protein>
<dbReference type="InterPro" id="IPR000620">
    <property type="entry name" value="EamA_dom"/>
</dbReference>
<keyword evidence="1" id="KW-0812">Transmembrane</keyword>
<evidence type="ECO:0000313" key="4">
    <source>
        <dbReference type="Proteomes" id="UP000317839"/>
    </source>
</evidence>
<feature type="transmembrane region" description="Helical" evidence="1">
    <location>
        <begin position="235"/>
        <end position="254"/>
    </location>
</feature>
<organism evidence="3 4">
    <name type="scientific">Aliikangiella marina</name>
    <dbReference type="NCBI Taxonomy" id="1712262"/>
    <lineage>
        <taxon>Bacteria</taxon>
        <taxon>Pseudomonadati</taxon>
        <taxon>Pseudomonadota</taxon>
        <taxon>Gammaproteobacteria</taxon>
        <taxon>Oceanospirillales</taxon>
        <taxon>Pleioneaceae</taxon>
        <taxon>Aliikangiella</taxon>
    </lineage>
</organism>
<keyword evidence="1" id="KW-0472">Membrane</keyword>
<feature type="domain" description="EamA" evidence="2">
    <location>
        <begin position="178"/>
        <end position="307"/>
    </location>
</feature>
<feature type="transmembrane region" description="Helical" evidence="1">
    <location>
        <begin position="63"/>
        <end position="83"/>
    </location>
</feature>
<proteinExistence type="predicted"/>
<dbReference type="SUPFAM" id="SSF103481">
    <property type="entry name" value="Multidrug resistance efflux transporter EmrE"/>
    <property type="match status" value="2"/>
</dbReference>
<feature type="transmembrane region" description="Helical" evidence="1">
    <location>
        <begin position="290"/>
        <end position="308"/>
    </location>
</feature>
<feature type="transmembrane region" description="Helical" evidence="1">
    <location>
        <begin position="207"/>
        <end position="223"/>
    </location>
</feature>
<feature type="transmembrane region" description="Helical" evidence="1">
    <location>
        <begin position="266"/>
        <end position="284"/>
    </location>
</feature>
<name>A0A545T4Y6_9GAMM</name>
<dbReference type="Proteomes" id="UP000317839">
    <property type="component" value="Unassembled WGS sequence"/>
</dbReference>
<feature type="transmembrane region" description="Helical" evidence="1">
    <location>
        <begin position="118"/>
        <end position="137"/>
    </location>
</feature>
<feature type="transmembrane region" description="Helical" evidence="1">
    <location>
        <begin position="36"/>
        <end position="57"/>
    </location>
</feature>
<sequence>MPNQLPFDYSSVTQLINSFLVNNQLDTMRSKHSINALLSLAVIAVVLMSFVPVLIRYTQANEATIGIIRLAIASVGLAIILLFTRGRVVLNPKEWRWLGFLGFVFAIHWYAYFKSIKLADASLAAIGVATFGVHLLLLNAAIFKEKLSLIDLMAVLIAFIGIYVASPQLSIDSEKLLGFAIAVVSGFLYACLPLINRQLSHLTTNTRGLGQFGFALLFFALLLPQANFDLSRTDWLSLAALGVVCTLVAHTIWIKVSTELPANFTAVIYYGYVPLAMMMSYFFLGEAITWQKVVGASMIIGANILVIFKHKKNQKESKALERAAEETL</sequence>
<feature type="transmembrane region" description="Helical" evidence="1">
    <location>
        <begin position="95"/>
        <end position="112"/>
    </location>
</feature>
<dbReference type="EMBL" id="VIKR01000005">
    <property type="protein sequence ID" value="TQV72276.1"/>
    <property type="molecule type" value="Genomic_DNA"/>
</dbReference>
<evidence type="ECO:0000256" key="1">
    <source>
        <dbReference type="SAM" id="Phobius"/>
    </source>
</evidence>
<accession>A0A545T4Y6</accession>
<feature type="transmembrane region" description="Helical" evidence="1">
    <location>
        <begin position="149"/>
        <end position="170"/>
    </location>
</feature>
<dbReference type="InterPro" id="IPR037185">
    <property type="entry name" value="EmrE-like"/>
</dbReference>
<feature type="transmembrane region" description="Helical" evidence="1">
    <location>
        <begin position="176"/>
        <end position="195"/>
    </location>
</feature>
<keyword evidence="4" id="KW-1185">Reference proteome</keyword>
<dbReference type="PANTHER" id="PTHR22911">
    <property type="entry name" value="ACYL-MALONYL CONDENSING ENZYME-RELATED"/>
    <property type="match status" value="1"/>
</dbReference>
<dbReference type="GO" id="GO:0016020">
    <property type="term" value="C:membrane"/>
    <property type="evidence" value="ECO:0007669"/>
    <property type="project" value="InterPro"/>
</dbReference>
<gene>
    <name evidence="3" type="ORF">FLL45_18835</name>
</gene>
<comment type="caution">
    <text evidence="3">The sequence shown here is derived from an EMBL/GenBank/DDBJ whole genome shotgun (WGS) entry which is preliminary data.</text>
</comment>
<reference evidence="3 4" key="1">
    <citation type="submission" date="2019-06" db="EMBL/GenBank/DDBJ databases">
        <title>Draft genome of Aliikangiella marina GYP-15.</title>
        <authorList>
            <person name="Wang G."/>
        </authorList>
    </citation>
    <scope>NUCLEOTIDE SEQUENCE [LARGE SCALE GENOMIC DNA]</scope>
    <source>
        <strain evidence="3 4">GYP-15</strain>
    </source>
</reference>
<dbReference type="RefSeq" id="WP_142943606.1">
    <property type="nucleotide sequence ID" value="NZ_VIKR01000005.1"/>
</dbReference>
<keyword evidence="1" id="KW-1133">Transmembrane helix</keyword>
<evidence type="ECO:0000313" key="3">
    <source>
        <dbReference type="EMBL" id="TQV72276.1"/>
    </source>
</evidence>
<feature type="domain" description="EamA" evidence="2">
    <location>
        <begin position="39"/>
        <end position="165"/>
    </location>
</feature>
<dbReference type="AlphaFoldDB" id="A0A545T4Y6"/>
<evidence type="ECO:0000259" key="2">
    <source>
        <dbReference type="Pfam" id="PF00892"/>
    </source>
</evidence>
<dbReference type="PANTHER" id="PTHR22911:SF79">
    <property type="entry name" value="MOBA-LIKE NTP TRANSFERASE DOMAIN-CONTAINING PROTEIN"/>
    <property type="match status" value="1"/>
</dbReference>
<dbReference type="Pfam" id="PF00892">
    <property type="entry name" value="EamA"/>
    <property type="match status" value="2"/>
</dbReference>